<evidence type="ECO:0000256" key="2">
    <source>
        <dbReference type="ARBA" id="ARBA00013017"/>
    </source>
</evidence>
<name>A0A4R6XWK9_9GAMM</name>
<comment type="catalytic activity">
    <reaction evidence="11">
        <text>a hydroperoxide + [thioredoxin]-dithiol = an alcohol + [thioredoxin]-disulfide + H2O</text>
        <dbReference type="Rhea" id="RHEA:62620"/>
        <dbReference type="Rhea" id="RHEA-COMP:10698"/>
        <dbReference type="Rhea" id="RHEA-COMP:10700"/>
        <dbReference type="ChEBI" id="CHEBI:15377"/>
        <dbReference type="ChEBI" id="CHEBI:29950"/>
        <dbReference type="ChEBI" id="CHEBI:30879"/>
        <dbReference type="ChEBI" id="CHEBI:35924"/>
        <dbReference type="ChEBI" id="CHEBI:50058"/>
        <dbReference type="EC" id="1.11.1.24"/>
    </reaction>
</comment>
<evidence type="ECO:0000256" key="8">
    <source>
        <dbReference type="ARBA" id="ARBA00032824"/>
    </source>
</evidence>
<evidence type="ECO:0000256" key="5">
    <source>
        <dbReference type="ARBA" id="ARBA00023002"/>
    </source>
</evidence>
<dbReference type="InterPro" id="IPR000866">
    <property type="entry name" value="AhpC/TSA"/>
</dbReference>
<dbReference type="InterPro" id="IPR036249">
    <property type="entry name" value="Thioredoxin-like_sf"/>
</dbReference>
<dbReference type="EMBL" id="SNZB01000002">
    <property type="protein sequence ID" value="TDR22537.1"/>
    <property type="molecule type" value="Genomic_DNA"/>
</dbReference>
<dbReference type="GO" id="GO:0034599">
    <property type="term" value="P:cellular response to oxidative stress"/>
    <property type="evidence" value="ECO:0007669"/>
    <property type="project" value="TreeGrafter"/>
</dbReference>
<keyword evidence="7" id="KW-0676">Redox-active center</keyword>
<dbReference type="Gene3D" id="3.40.30.10">
    <property type="entry name" value="Glutaredoxin"/>
    <property type="match status" value="1"/>
</dbReference>
<organism evidence="13 14">
    <name type="scientific">Marinicella litoralis</name>
    <dbReference type="NCBI Taxonomy" id="644220"/>
    <lineage>
        <taxon>Bacteria</taxon>
        <taxon>Pseudomonadati</taxon>
        <taxon>Pseudomonadota</taxon>
        <taxon>Gammaproteobacteria</taxon>
        <taxon>Lysobacterales</taxon>
        <taxon>Marinicellaceae</taxon>
        <taxon>Marinicella</taxon>
    </lineage>
</organism>
<dbReference type="SUPFAM" id="SSF52833">
    <property type="entry name" value="Thioredoxin-like"/>
    <property type="match status" value="1"/>
</dbReference>
<comment type="function">
    <text evidence="1">Thiol-specific peroxidase that catalyzes the reduction of hydrogen peroxide and organic hydroperoxides to water and alcohols, respectively. Plays a role in cell protection against oxidative stress by detoxifying peroxides and as sensor of hydrogen peroxide-mediated signaling events.</text>
</comment>
<accession>A0A4R6XWK9</accession>
<comment type="similarity">
    <text evidence="9">Belongs to the peroxiredoxin family. BCP/PrxQ subfamily.</text>
</comment>
<gene>
    <name evidence="13" type="ORF">C8D91_1028</name>
</gene>
<dbReference type="CDD" id="cd02970">
    <property type="entry name" value="PRX_like2"/>
    <property type="match status" value="1"/>
</dbReference>
<reference evidence="13 14" key="1">
    <citation type="submission" date="2019-03" db="EMBL/GenBank/DDBJ databases">
        <title>Genomic Encyclopedia of Type Strains, Phase IV (KMG-IV): sequencing the most valuable type-strain genomes for metagenomic binning, comparative biology and taxonomic classification.</title>
        <authorList>
            <person name="Goeker M."/>
        </authorList>
    </citation>
    <scope>NUCLEOTIDE SEQUENCE [LARGE SCALE GENOMIC DNA]</scope>
    <source>
        <strain evidence="13 14">DSM 25488</strain>
    </source>
</reference>
<evidence type="ECO:0000256" key="7">
    <source>
        <dbReference type="ARBA" id="ARBA00023284"/>
    </source>
</evidence>
<dbReference type="GO" id="GO:0045454">
    <property type="term" value="P:cell redox homeostasis"/>
    <property type="evidence" value="ECO:0007669"/>
    <property type="project" value="TreeGrafter"/>
</dbReference>
<dbReference type="AlphaFoldDB" id="A0A4R6XWK9"/>
<dbReference type="InterPro" id="IPR050924">
    <property type="entry name" value="Peroxiredoxin_BCP/PrxQ"/>
</dbReference>
<keyword evidence="5" id="KW-0560">Oxidoreductase</keyword>
<evidence type="ECO:0000256" key="10">
    <source>
        <dbReference type="ARBA" id="ARBA00042639"/>
    </source>
</evidence>
<dbReference type="Proteomes" id="UP000295724">
    <property type="component" value="Unassembled WGS sequence"/>
</dbReference>
<evidence type="ECO:0000259" key="12">
    <source>
        <dbReference type="PROSITE" id="PS51352"/>
    </source>
</evidence>
<evidence type="ECO:0000256" key="9">
    <source>
        <dbReference type="ARBA" id="ARBA00038489"/>
    </source>
</evidence>
<keyword evidence="6" id="KW-1015">Disulfide bond</keyword>
<evidence type="ECO:0000256" key="4">
    <source>
        <dbReference type="ARBA" id="ARBA00022862"/>
    </source>
</evidence>
<comment type="caution">
    <text evidence="13">The sequence shown here is derived from an EMBL/GenBank/DDBJ whole genome shotgun (WGS) entry which is preliminary data.</text>
</comment>
<evidence type="ECO:0000256" key="1">
    <source>
        <dbReference type="ARBA" id="ARBA00003330"/>
    </source>
</evidence>
<dbReference type="GO" id="GO:0008379">
    <property type="term" value="F:thioredoxin peroxidase activity"/>
    <property type="evidence" value="ECO:0007669"/>
    <property type="project" value="TreeGrafter"/>
</dbReference>
<keyword evidence="4" id="KW-0049">Antioxidant</keyword>
<proteinExistence type="inferred from homology"/>
<protein>
    <recommendedName>
        <fullName evidence="2">thioredoxin-dependent peroxiredoxin</fullName>
        <ecNumber evidence="2">1.11.1.24</ecNumber>
    </recommendedName>
    <alternativeName>
        <fullName evidence="8">Thioredoxin peroxidase</fullName>
    </alternativeName>
    <alternativeName>
        <fullName evidence="10">Thioredoxin-dependent peroxiredoxin Bcp</fullName>
    </alternativeName>
</protein>
<dbReference type="PANTHER" id="PTHR42801:SF7">
    <property type="entry name" value="SLL1159 PROTEIN"/>
    <property type="match status" value="1"/>
</dbReference>
<dbReference type="Pfam" id="PF00578">
    <property type="entry name" value="AhpC-TSA"/>
    <property type="match status" value="1"/>
</dbReference>
<feature type="domain" description="Thioredoxin" evidence="12">
    <location>
        <begin position="55"/>
        <end position="232"/>
    </location>
</feature>
<evidence type="ECO:0000313" key="14">
    <source>
        <dbReference type="Proteomes" id="UP000295724"/>
    </source>
</evidence>
<dbReference type="InterPro" id="IPR013766">
    <property type="entry name" value="Thioredoxin_domain"/>
</dbReference>
<evidence type="ECO:0000256" key="6">
    <source>
        <dbReference type="ARBA" id="ARBA00023157"/>
    </source>
</evidence>
<dbReference type="PROSITE" id="PS51352">
    <property type="entry name" value="THIOREDOXIN_2"/>
    <property type="match status" value="1"/>
</dbReference>
<keyword evidence="14" id="KW-1185">Reference proteome</keyword>
<dbReference type="OrthoDB" id="9809746at2"/>
<sequence length="235" mass="26875">MKKYVIESDQSYPIYSHCKENHTMKAFYLLIVGMISSFNTSAKDYFDDAEQVTPLLSGMTIPVFSALTPEGKTVTFDPENLNKPFVLTFYRGGWCPYCNAHLGEMREVEKELIAMGFDVFFISPDQPSFLIESLKDQDLKADMHYQLLSDASMEISKAFKIAFKVDDTTVEKYKKWNIDLEKASGHDHHLLPAPATFVVGKDGVIQFQYVNPDYKIRLAPEILQVVAKDYLKRTQ</sequence>
<evidence type="ECO:0000313" key="13">
    <source>
        <dbReference type="EMBL" id="TDR22537.1"/>
    </source>
</evidence>
<dbReference type="GO" id="GO:0005737">
    <property type="term" value="C:cytoplasm"/>
    <property type="evidence" value="ECO:0007669"/>
    <property type="project" value="TreeGrafter"/>
</dbReference>
<keyword evidence="3" id="KW-0575">Peroxidase</keyword>
<dbReference type="EC" id="1.11.1.24" evidence="2"/>
<evidence type="ECO:0000256" key="11">
    <source>
        <dbReference type="ARBA" id="ARBA00049091"/>
    </source>
</evidence>
<evidence type="ECO:0000256" key="3">
    <source>
        <dbReference type="ARBA" id="ARBA00022559"/>
    </source>
</evidence>
<dbReference type="PANTHER" id="PTHR42801">
    <property type="entry name" value="THIOREDOXIN-DEPENDENT PEROXIDE REDUCTASE"/>
    <property type="match status" value="1"/>
</dbReference>